<dbReference type="Pfam" id="PF00356">
    <property type="entry name" value="LacI"/>
    <property type="match status" value="1"/>
</dbReference>
<dbReference type="Gene3D" id="1.10.260.40">
    <property type="entry name" value="lambda repressor-like DNA-binding domains"/>
    <property type="match status" value="1"/>
</dbReference>
<dbReference type="PROSITE" id="PS50932">
    <property type="entry name" value="HTH_LACI_2"/>
    <property type="match status" value="1"/>
</dbReference>
<evidence type="ECO:0000313" key="5">
    <source>
        <dbReference type="EMBL" id="MFN2974487.1"/>
    </source>
</evidence>
<gene>
    <name evidence="5" type="ORF">ACK2TP_01795</name>
</gene>
<dbReference type="Gene3D" id="3.40.50.2300">
    <property type="match status" value="2"/>
</dbReference>
<accession>A0ABW9KFP1</accession>
<reference evidence="5 6" key="1">
    <citation type="submission" date="2024-12" db="EMBL/GenBank/DDBJ databases">
        <authorList>
            <person name="Lee Y."/>
        </authorList>
    </citation>
    <scope>NUCLEOTIDE SEQUENCE [LARGE SCALE GENOMIC DNA]</scope>
    <source>
        <strain evidence="5 6">03SUJ4</strain>
    </source>
</reference>
<feature type="domain" description="HTH lacI-type" evidence="4">
    <location>
        <begin position="1"/>
        <end position="58"/>
    </location>
</feature>
<evidence type="ECO:0000313" key="6">
    <source>
        <dbReference type="Proteomes" id="UP001634747"/>
    </source>
</evidence>
<dbReference type="Pfam" id="PF13377">
    <property type="entry name" value="Peripla_BP_3"/>
    <property type="match status" value="1"/>
</dbReference>
<comment type="caution">
    <text evidence="5">The sequence shown here is derived from an EMBL/GenBank/DDBJ whole genome shotgun (WGS) entry which is preliminary data.</text>
</comment>
<dbReference type="CDD" id="cd06267">
    <property type="entry name" value="PBP1_LacI_sugar_binding-like"/>
    <property type="match status" value="1"/>
</dbReference>
<dbReference type="CDD" id="cd01392">
    <property type="entry name" value="HTH_LacI"/>
    <property type="match status" value="1"/>
</dbReference>
<dbReference type="InterPro" id="IPR010982">
    <property type="entry name" value="Lambda_DNA-bd_dom_sf"/>
</dbReference>
<dbReference type="GO" id="GO:0003677">
    <property type="term" value="F:DNA binding"/>
    <property type="evidence" value="ECO:0007669"/>
    <property type="project" value="UniProtKB-KW"/>
</dbReference>
<keyword evidence="6" id="KW-1185">Reference proteome</keyword>
<keyword evidence="1" id="KW-0805">Transcription regulation</keyword>
<evidence type="ECO:0000256" key="1">
    <source>
        <dbReference type="ARBA" id="ARBA00023015"/>
    </source>
</evidence>
<protein>
    <submittedName>
        <fullName evidence="5">LacI family DNA-binding transcriptional regulator</fullName>
    </submittedName>
</protein>
<dbReference type="InterPro" id="IPR046335">
    <property type="entry name" value="LacI/GalR-like_sensor"/>
</dbReference>
<dbReference type="EMBL" id="JBJYXY010000001">
    <property type="protein sequence ID" value="MFN2974487.1"/>
    <property type="molecule type" value="Genomic_DNA"/>
</dbReference>
<dbReference type="SMART" id="SM00354">
    <property type="entry name" value="HTH_LACI"/>
    <property type="match status" value="1"/>
</dbReference>
<organism evidence="5 6">
    <name type="scientific">Terriglobus aquaticus</name>
    <dbReference type="NCBI Taxonomy" id="940139"/>
    <lineage>
        <taxon>Bacteria</taxon>
        <taxon>Pseudomonadati</taxon>
        <taxon>Acidobacteriota</taxon>
        <taxon>Terriglobia</taxon>
        <taxon>Terriglobales</taxon>
        <taxon>Acidobacteriaceae</taxon>
        <taxon>Terriglobus</taxon>
    </lineage>
</organism>
<keyword evidence="2 5" id="KW-0238">DNA-binding</keyword>
<proteinExistence type="predicted"/>
<keyword evidence="3" id="KW-0804">Transcription</keyword>
<evidence type="ECO:0000256" key="3">
    <source>
        <dbReference type="ARBA" id="ARBA00023163"/>
    </source>
</evidence>
<dbReference type="Proteomes" id="UP001634747">
    <property type="component" value="Unassembled WGS sequence"/>
</dbReference>
<evidence type="ECO:0000259" key="4">
    <source>
        <dbReference type="PROSITE" id="PS50932"/>
    </source>
</evidence>
<evidence type="ECO:0000256" key="2">
    <source>
        <dbReference type="ARBA" id="ARBA00023125"/>
    </source>
</evidence>
<dbReference type="SUPFAM" id="SSF53822">
    <property type="entry name" value="Periplasmic binding protein-like I"/>
    <property type="match status" value="1"/>
</dbReference>
<dbReference type="InterPro" id="IPR000843">
    <property type="entry name" value="HTH_LacI"/>
</dbReference>
<dbReference type="InterPro" id="IPR028082">
    <property type="entry name" value="Peripla_BP_I"/>
</dbReference>
<name>A0ABW9KFP1_9BACT</name>
<dbReference type="PANTHER" id="PTHR30146">
    <property type="entry name" value="LACI-RELATED TRANSCRIPTIONAL REPRESSOR"/>
    <property type="match status" value="1"/>
</dbReference>
<dbReference type="PANTHER" id="PTHR30146:SF109">
    <property type="entry name" value="HTH-TYPE TRANSCRIPTIONAL REGULATOR GALS"/>
    <property type="match status" value="1"/>
</dbReference>
<dbReference type="SUPFAM" id="SSF47413">
    <property type="entry name" value="lambda repressor-like DNA-binding domains"/>
    <property type="match status" value="1"/>
</dbReference>
<dbReference type="RefSeq" id="WP_263413949.1">
    <property type="nucleotide sequence ID" value="NZ_BAABBH010000001.1"/>
</dbReference>
<sequence length="342" mass="37179">MSLRTLSAHLGLSMAAISRVLSGSPAARSIPPATQERIFAAARELNYRPNLLARSLRRGQSTSVGVLIPDISEGYSAHVLAGIEETLSAAGYTLVMITHHYREEVLAKSERIFAERAVDAVILVGTNLHVYGTTPTVTVSCPDSHPGVTNIVLDHDRAAELALRHLYSLGHRNLAVIKGYKKSSDTERRWQSIERAAAMLGMTLPEERVVQLDDEQQTNEPGYRAMKKLMHQSREFSAVFAFNDVAAIGAIDAMRDAGLDVPEDVSVMGFDDVAFARVHRPSLTTVRQPLHRMGVLAANAVLEKLSQPGEKQTDEVEVVVEPELIVRATTRAATVCAAAEAA</sequence>